<organism evidence="8 9">
    <name type="scientific">Ancylostoma ceylanicum</name>
    <dbReference type="NCBI Taxonomy" id="53326"/>
    <lineage>
        <taxon>Eukaryota</taxon>
        <taxon>Metazoa</taxon>
        <taxon>Ecdysozoa</taxon>
        <taxon>Nematoda</taxon>
        <taxon>Chromadorea</taxon>
        <taxon>Rhabditida</taxon>
        <taxon>Rhabditina</taxon>
        <taxon>Rhabditomorpha</taxon>
        <taxon>Strongyloidea</taxon>
        <taxon>Ancylostomatidae</taxon>
        <taxon>Ancylostomatinae</taxon>
        <taxon>Ancylostoma</taxon>
    </lineage>
</organism>
<keyword evidence="5 7" id="KW-0320">Glycogen biosynthesis</keyword>
<evidence type="ECO:0000256" key="4">
    <source>
        <dbReference type="ARBA" id="ARBA00022679"/>
    </source>
</evidence>
<sequence length="68" mass="8202">MNSSSSRNYRVKMAWRSALATCLSRRQRIIVRNRTERLSELLDWKTLSMFYRDARRMALKKTHPDLEV</sequence>
<accession>A0A016VAX5</accession>
<evidence type="ECO:0000256" key="7">
    <source>
        <dbReference type="RuleBase" id="RU363104"/>
    </source>
</evidence>
<evidence type="ECO:0000256" key="1">
    <source>
        <dbReference type="ARBA" id="ARBA00004964"/>
    </source>
</evidence>
<dbReference type="PANTHER" id="PTHR10176:SF3">
    <property type="entry name" value="GLYCOGEN [STARCH] SYNTHASE"/>
    <property type="match status" value="1"/>
</dbReference>
<protein>
    <recommendedName>
        <fullName evidence="7">Glycogen [starch] synthase</fullName>
        <ecNumber evidence="7">2.4.1.11</ecNumber>
    </recommendedName>
</protein>
<dbReference type="GO" id="GO:0004373">
    <property type="term" value="F:alpha-1,4-glucan glucosyltransferase (UDP-glucose donor) activity"/>
    <property type="evidence" value="ECO:0007669"/>
    <property type="project" value="UniProtKB-EC"/>
</dbReference>
<keyword evidence="9" id="KW-1185">Reference proteome</keyword>
<dbReference type="InterPro" id="IPR008631">
    <property type="entry name" value="Glycogen_synth"/>
</dbReference>
<dbReference type="PANTHER" id="PTHR10176">
    <property type="entry name" value="GLYCOGEN SYNTHASE"/>
    <property type="match status" value="1"/>
</dbReference>
<dbReference type="Pfam" id="PF05693">
    <property type="entry name" value="Glycogen_syn"/>
    <property type="match status" value="1"/>
</dbReference>
<keyword evidence="4 7" id="KW-0808">Transferase</keyword>
<comment type="caution">
    <text evidence="8">The sequence shown here is derived from an EMBL/GenBank/DDBJ whole genome shotgun (WGS) entry which is preliminary data.</text>
</comment>
<keyword evidence="3 7" id="KW-0328">Glycosyltransferase</keyword>
<dbReference type="EC" id="2.4.1.11" evidence="7"/>
<evidence type="ECO:0000256" key="6">
    <source>
        <dbReference type="ARBA" id="ARBA00047345"/>
    </source>
</evidence>
<gene>
    <name evidence="8" type="primary">Acey_s0014.g2366</name>
    <name evidence="8" type="ORF">Y032_0014g2366</name>
</gene>
<dbReference type="EMBL" id="JARK01001350">
    <property type="protein sequence ID" value="EYC24172.1"/>
    <property type="molecule type" value="Genomic_DNA"/>
</dbReference>
<dbReference type="AlphaFoldDB" id="A0A016VAX5"/>
<comment type="function">
    <text evidence="7">Transfers the glycosyl residue from UDP-Glc to the non-reducing end of alpha-1,4-glucan.</text>
</comment>
<comment type="catalytic activity">
    <reaction evidence="6">
        <text>[(1-&gt;4)-alpha-D-glucosyl](n) + UDP-alpha-D-glucose = [(1-&gt;4)-alpha-D-glucosyl](n+1) + UDP + H(+)</text>
        <dbReference type="Rhea" id="RHEA:18549"/>
        <dbReference type="Rhea" id="RHEA-COMP:9584"/>
        <dbReference type="Rhea" id="RHEA-COMP:9587"/>
        <dbReference type="ChEBI" id="CHEBI:15378"/>
        <dbReference type="ChEBI" id="CHEBI:15444"/>
        <dbReference type="ChEBI" id="CHEBI:58223"/>
        <dbReference type="ChEBI" id="CHEBI:58885"/>
        <dbReference type="EC" id="2.4.1.11"/>
    </reaction>
    <physiologicalReaction direction="left-to-right" evidence="6">
        <dbReference type="Rhea" id="RHEA:18550"/>
    </physiologicalReaction>
</comment>
<evidence type="ECO:0000313" key="8">
    <source>
        <dbReference type="EMBL" id="EYC24172.1"/>
    </source>
</evidence>
<reference evidence="9" key="1">
    <citation type="journal article" date="2015" name="Nat. Genet.">
        <title>The genome and transcriptome of the zoonotic hookworm Ancylostoma ceylanicum identify infection-specific gene families.</title>
        <authorList>
            <person name="Schwarz E.M."/>
            <person name="Hu Y."/>
            <person name="Antoshechkin I."/>
            <person name="Miller M.M."/>
            <person name="Sternberg P.W."/>
            <person name="Aroian R.V."/>
        </authorList>
    </citation>
    <scope>NUCLEOTIDE SEQUENCE</scope>
    <source>
        <strain evidence="9">HY135</strain>
    </source>
</reference>
<evidence type="ECO:0000313" key="9">
    <source>
        <dbReference type="Proteomes" id="UP000024635"/>
    </source>
</evidence>
<dbReference type="GO" id="GO:0005978">
    <property type="term" value="P:glycogen biosynthetic process"/>
    <property type="evidence" value="ECO:0007669"/>
    <property type="project" value="UniProtKB-UniPathway"/>
</dbReference>
<dbReference type="GO" id="GO:0005737">
    <property type="term" value="C:cytoplasm"/>
    <property type="evidence" value="ECO:0007669"/>
    <property type="project" value="TreeGrafter"/>
</dbReference>
<comment type="pathway">
    <text evidence="1 7">Glycan biosynthesis; glycogen biosynthesis.</text>
</comment>
<evidence type="ECO:0000256" key="2">
    <source>
        <dbReference type="ARBA" id="ARBA00010686"/>
    </source>
</evidence>
<name>A0A016VAX5_9BILA</name>
<comment type="similarity">
    <text evidence="2 7">Belongs to the glycosyltransferase 3 family.</text>
</comment>
<proteinExistence type="inferred from homology"/>
<evidence type="ECO:0000256" key="5">
    <source>
        <dbReference type="ARBA" id="ARBA00023056"/>
    </source>
</evidence>
<evidence type="ECO:0000256" key="3">
    <source>
        <dbReference type="ARBA" id="ARBA00022676"/>
    </source>
</evidence>
<dbReference type="UniPathway" id="UPA00164"/>
<dbReference type="Proteomes" id="UP000024635">
    <property type="component" value="Unassembled WGS sequence"/>
</dbReference>
<dbReference type="OrthoDB" id="6335297at2759"/>
<dbReference type="STRING" id="53326.A0A016VAX5"/>